<gene>
    <name evidence="2" type="ORF">ABFZ84_03030</name>
</gene>
<keyword evidence="1" id="KW-1133">Transmembrane helix</keyword>
<keyword evidence="3" id="KW-1185">Reference proteome</keyword>
<keyword evidence="1" id="KW-0472">Membrane</keyword>
<name>A0ABV3Z145_9PROT</name>
<evidence type="ECO:0000313" key="3">
    <source>
        <dbReference type="Proteomes" id="UP001560685"/>
    </source>
</evidence>
<sequence>MLLRRITEHVKAQNWTAVALDFVIVVVGVFIGIQVSNWNDARGFAERERILIQELREEVVHNAAMAHAVGEGLTVGGDAARRILALIEREEPTCTGDCWPIIVDLMHASQWQRMLVNWTTYDELRREGLPRDRRIIEAVETYKNISHRGGVALETPPHYRALVRNMMPIAWQDAYWDACFVQSGGMEEYRHPCAPPPGELYIDPERVAQILAHPDIATTLREWTSVARVVGNTQTSALQEAASETLAAIDRREGMTP</sequence>
<reference evidence="2 3" key="1">
    <citation type="submission" date="2024-05" db="EMBL/GenBank/DDBJ databases">
        <title>Three bacterial strains, DH-69, EH-24, and ECK-19 isolated from coastal sediments.</title>
        <authorList>
            <person name="Ye Y.-Q."/>
            <person name="Du Z.-J."/>
        </authorList>
    </citation>
    <scope>NUCLEOTIDE SEQUENCE [LARGE SCALE GENOMIC DNA]</scope>
    <source>
        <strain evidence="2 3">ECK-19</strain>
    </source>
</reference>
<dbReference type="Proteomes" id="UP001560685">
    <property type="component" value="Unassembled WGS sequence"/>
</dbReference>
<evidence type="ECO:0000313" key="2">
    <source>
        <dbReference type="EMBL" id="MEX6632512.1"/>
    </source>
</evidence>
<accession>A0ABV3Z145</accession>
<comment type="caution">
    <text evidence="2">The sequence shown here is derived from an EMBL/GenBank/DDBJ whole genome shotgun (WGS) entry which is preliminary data.</text>
</comment>
<protein>
    <submittedName>
        <fullName evidence="2">Uncharacterized protein</fullName>
    </submittedName>
</protein>
<dbReference type="EMBL" id="JBEHZE010000001">
    <property type="protein sequence ID" value="MEX6632512.1"/>
    <property type="molecule type" value="Genomic_DNA"/>
</dbReference>
<dbReference type="RefSeq" id="WP_369312436.1">
    <property type="nucleotide sequence ID" value="NZ_JBEHZE010000001.1"/>
</dbReference>
<feature type="transmembrane region" description="Helical" evidence="1">
    <location>
        <begin position="12"/>
        <end position="33"/>
    </location>
</feature>
<evidence type="ECO:0000256" key="1">
    <source>
        <dbReference type="SAM" id="Phobius"/>
    </source>
</evidence>
<proteinExistence type="predicted"/>
<keyword evidence="1" id="KW-0812">Transmembrane</keyword>
<organism evidence="2 3">
    <name type="scientific">Hyphococcus lacteus</name>
    <dbReference type="NCBI Taxonomy" id="3143536"/>
    <lineage>
        <taxon>Bacteria</taxon>
        <taxon>Pseudomonadati</taxon>
        <taxon>Pseudomonadota</taxon>
        <taxon>Alphaproteobacteria</taxon>
        <taxon>Parvularculales</taxon>
        <taxon>Parvularculaceae</taxon>
        <taxon>Hyphococcus</taxon>
    </lineage>
</organism>